<dbReference type="KEGG" id="led:BBK82_03635"/>
<dbReference type="RefSeq" id="WP_065913724.1">
    <property type="nucleotide sequence ID" value="NZ_CP016793.1"/>
</dbReference>
<proteinExistence type="predicted"/>
<dbReference type="NCBIfam" id="NF041591">
    <property type="entry name" value="CxxC_VVA0879"/>
    <property type="match status" value="1"/>
</dbReference>
<organism evidence="1 2">
    <name type="scientific">Lentzea guizhouensis</name>
    <dbReference type="NCBI Taxonomy" id="1586287"/>
    <lineage>
        <taxon>Bacteria</taxon>
        <taxon>Bacillati</taxon>
        <taxon>Actinomycetota</taxon>
        <taxon>Actinomycetes</taxon>
        <taxon>Pseudonocardiales</taxon>
        <taxon>Pseudonocardiaceae</taxon>
        <taxon>Lentzea</taxon>
    </lineage>
</organism>
<dbReference type="InterPro" id="IPR048166">
    <property type="entry name" value="VVA0879-like"/>
</dbReference>
<name>A0A1B2HC61_9PSEU</name>
<accession>A0A1B2HC61</accession>
<dbReference type="OrthoDB" id="4205004at2"/>
<evidence type="ECO:0000313" key="2">
    <source>
        <dbReference type="Proteomes" id="UP000093053"/>
    </source>
</evidence>
<dbReference type="Proteomes" id="UP000093053">
    <property type="component" value="Chromosome"/>
</dbReference>
<dbReference type="STRING" id="1586287.BBK82_03635"/>
<reference evidence="1 2" key="1">
    <citation type="submission" date="2016-07" db="EMBL/GenBank/DDBJ databases">
        <title>Complete genome sequence of the Lentzea guizhouensis DHS C013.</title>
        <authorList>
            <person name="Cao C."/>
        </authorList>
    </citation>
    <scope>NUCLEOTIDE SEQUENCE [LARGE SCALE GENOMIC DNA]</scope>
    <source>
        <strain evidence="1 2">DHS C013</strain>
    </source>
</reference>
<evidence type="ECO:0000313" key="1">
    <source>
        <dbReference type="EMBL" id="ANZ35308.1"/>
    </source>
</evidence>
<keyword evidence="2" id="KW-1185">Reference proteome</keyword>
<protein>
    <submittedName>
        <fullName evidence="1">Uncharacterized protein</fullName>
    </submittedName>
</protein>
<sequence length="223" mass="25005">MTDTTMEHPRFGKNPTRSTLIQIDQITAWIREQTKPFSVMDAFNAKRSWSYNTTYKLVRELRDKNLLRQTNDVDARPALWIYNAPTESLVTITTKSENHLTQQELCDEARRRFGDDTKQWAFICPKCSDIACAADFIAIGADPYLVGQECIGRSCGALAKAATGTDGRQHAKRGCDWAAYGLFAGPWFITVPTKDGGTKELPSFKLAPHRAPQHVREPAEVIA</sequence>
<dbReference type="EMBL" id="CP016793">
    <property type="protein sequence ID" value="ANZ35308.1"/>
    <property type="molecule type" value="Genomic_DNA"/>
</dbReference>
<gene>
    <name evidence="1" type="ORF">BBK82_03635</name>
</gene>
<dbReference type="AlphaFoldDB" id="A0A1B2HC61"/>